<dbReference type="Gene3D" id="2.40.160.10">
    <property type="entry name" value="Porin"/>
    <property type="match status" value="1"/>
</dbReference>
<dbReference type="PANTHER" id="PTHR34501:SF2">
    <property type="entry name" value="OUTER MEMBRANE PORIN F-RELATED"/>
    <property type="match status" value="1"/>
</dbReference>
<feature type="chain" id="PRO_5016330949" evidence="4">
    <location>
        <begin position="23"/>
        <end position="323"/>
    </location>
</feature>
<evidence type="ECO:0000256" key="1">
    <source>
        <dbReference type="ARBA" id="ARBA00004571"/>
    </source>
</evidence>
<dbReference type="OrthoDB" id="6212428at2"/>
<keyword evidence="7" id="KW-1185">Reference proteome</keyword>
<accession>A0A330LTI9</accession>
<evidence type="ECO:0000256" key="3">
    <source>
        <dbReference type="ARBA" id="ARBA00023136"/>
    </source>
</evidence>
<dbReference type="KEGG" id="mya:MORIYA_3748"/>
<keyword evidence="2 4" id="KW-0732">Signal</keyword>
<dbReference type="PANTHER" id="PTHR34501">
    <property type="entry name" value="PROTEIN YDDL-RELATED"/>
    <property type="match status" value="1"/>
</dbReference>
<dbReference type="Pfam" id="PF13609">
    <property type="entry name" value="Porin_4"/>
    <property type="match status" value="1"/>
</dbReference>
<dbReference type="RefSeq" id="WP_112717358.1">
    <property type="nucleotide sequence ID" value="NZ_LS483250.1"/>
</dbReference>
<dbReference type="InterPro" id="IPR033900">
    <property type="entry name" value="Gram_neg_porin_domain"/>
</dbReference>
<protein>
    <submittedName>
        <fullName evidence="6">Outer membrane protein OmpU</fullName>
    </submittedName>
</protein>
<keyword evidence="3" id="KW-0472">Membrane</keyword>
<proteinExistence type="predicted"/>
<dbReference type="AlphaFoldDB" id="A0A330LTI9"/>
<reference evidence="7" key="1">
    <citation type="submission" date="2018-05" db="EMBL/GenBank/DDBJ databases">
        <authorList>
            <person name="Cea G.-C."/>
            <person name="William W."/>
        </authorList>
    </citation>
    <scope>NUCLEOTIDE SEQUENCE [LARGE SCALE GENOMIC DNA]</scope>
    <source>
        <strain evidence="7">DB21MT 5</strain>
    </source>
</reference>
<evidence type="ECO:0000313" key="6">
    <source>
        <dbReference type="EMBL" id="SQD80200.1"/>
    </source>
</evidence>
<dbReference type="GO" id="GO:0015288">
    <property type="term" value="F:porin activity"/>
    <property type="evidence" value="ECO:0007669"/>
    <property type="project" value="InterPro"/>
</dbReference>
<sequence length="323" mass="34984">MKKINKALSLTLATLVSMPVLAENINTDNFSFGGRIEARAALADSDFTDKSRVRLNGQGKHEINDALTAIGKFEYELTQDSDETDTTVKNKTRYAYVGVETAYGTLTYGTQDNAVTYLTDFTDMAEYFSGYTNEEITASGDRAEDTILYSVSKGDLTFNASANLKTTENGGGLMVAYKLLPSVEVSAGYAATEGFGTNSSDTFLDETESSDVYMIGARYTKDSLLVSGLVQTGSYGGSDFDAVDAFAAYSFGENTVNVSYNYYSADDTNELDVNFVAFEYARYIGDVAAYASYKVALNNDTSAGKGPNNNNADEFMIGARYSF</sequence>
<organism evidence="6 7">
    <name type="scientific">Moritella yayanosii</name>
    <dbReference type="NCBI Taxonomy" id="69539"/>
    <lineage>
        <taxon>Bacteria</taxon>
        <taxon>Pseudomonadati</taxon>
        <taxon>Pseudomonadota</taxon>
        <taxon>Gammaproteobacteria</taxon>
        <taxon>Alteromonadales</taxon>
        <taxon>Moritellaceae</taxon>
        <taxon>Moritella</taxon>
    </lineage>
</organism>
<dbReference type="GO" id="GO:0009279">
    <property type="term" value="C:cell outer membrane"/>
    <property type="evidence" value="ECO:0007669"/>
    <property type="project" value="UniProtKB-SubCell"/>
</dbReference>
<dbReference type="Proteomes" id="UP000250163">
    <property type="component" value="Chromosome MORIYA"/>
</dbReference>
<dbReference type="CDD" id="cd00342">
    <property type="entry name" value="gram_neg_porins"/>
    <property type="match status" value="1"/>
</dbReference>
<feature type="signal peptide" evidence="4">
    <location>
        <begin position="1"/>
        <end position="22"/>
    </location>
</feature>
<dbReference type="SUPFAM" id="SSF56935">
    <property type="entry name" value="Porins"/>
    <property type="match status" value="1"/>
</dbReference>
<evidence type="ECO:0000313" key="7">
    <source>
        <dbReference type="Proteomes" id="UP000250163"/>
    </source>
</evidence>
<dbReference type="EMBL" id="LS483250">
    <property type="protein sequence ID" value="SQD80200.1"/>
    <property type="molecule type" value="Genomic_DNA"/>
</dbReference>
<evidence type="ECO:0000259" key="5">
    <source>
        <dbReference type="Pfam" id="PF13609"/>
    </source>
</evidence>
<evidence type="ECO:0000256" key="2">
    <source>
        <dbReference type="ARBA" id="ARBA00022729"/>
    </source>
</evidence>
<comment type="subcellular location">
    <subcellularLocation>
        <location evidence="1">Cell outer membrane</location>
        <topology evidence="1">Multi-pass membrane protein</topology>
    </subcellularLocation>
</comment>
<dbReference type="InterPro" id="IPR050298">
    <property type="entry name" value="Gram-neg_bact_OMP"/>
</dbReference>
<feature type="domain" description="Porin" evidence="5">
    <location>
        <begin position="10"/>
        <end position="300"/>
    </location>
</feature>
<dbReference type="InterPro" id="IPR023614">
    <property type="entry name" value="Porin_dom_sf"/>
</dbReference>
<gene>
    <name evidence="6" type="ORF">MORIYA_3748</name>
</gene>
<name>A0A330LTI9_9GAMM</name>
<evidence type="ECO:0000256" key="4">
    <source>
        <dbReference type="SAM" id="SignalP"/>
    </source>
</evidence>